<dbReference type="Gene3D" id="3.50.50.60">
    <property type="entry name" value="FAD/NAD(P)-binding domain"/>
    <property type="match status" value="1"/>
</dbReference>
<gene>
    <name evidence="2" type="ORF">PG986_000667</name>
</gene>
<organism evidence="2 3">
    <name type="scientific">Apiospora aurea</name>
    <dbReference type="NCBI Taxonomy" id="335848"/>
    <lineage>
        <taxon>Eukaryota</taxon>
        <taxon>Fungi</taxon>
        <taxon>Dikarya</taxon>
        <taxon>Ascomycota</taxon>
        <taxon>Pezizomycotina</taxon>
        <taxon>Sordariomycetes</taxon>
        <taxon>Xylariomycetidae</taxon>
        <taxon>Amphisphaeriales</taxon>
        <taxon>Apiosporaceae</taxon>
        <taxon>Apiospora</taxon>
    </lineage>
</organism>
<sequence>MEREGSARSAQVEYIKGAEATHVNCSRFHTTTLHLRQTVTQEARQHVSLLFKLGSVVALLNLIAPQSLFVTLPGASATVIPAEQHPHRHSGTCQKTKVAILGAGITSITIAQTLANASVTDFILVEYKDEIGGRLHHENFGKGPDGKPLLVECGANWAQGLGKPEPKRPLTELLQKKKWNIRNTPSNVSAILTYNETGKVDFTSEIEEYEEAVERMVAVAGELLADNIQDRTMREGLTHAGWKPNQRKYPQAADAVEWWLYDGEQAYIPEETSLVFNAAVSNFTFLQFSDENNFIVDQRGHNTWLKGEASEFLAANDPRLHLSTIVDRIGYSGEGVVVVNKDGSCIEADYAVTTFSLDVLQQEDVVSFEPALPEWKQVAIESFLLGTYTKIFLQFDETWWPTDTEFFLYADPVQRGWYPIWQSLDKEGFFPGSHAIFVTVTERESQRVERMTDAETQAEVMAVLRAMFPDVDVPGPTAFQYPRWGTTPWAYGSFSFSCWPGGTTLEQHQNLRANMDRLWFAGEHTSASYFGYMQGAWYEGRDVGNRLARLVNGQCDGAARGDGVCGEMVRYEVLHGTTEEDEYNIQNGWDGSSFQAS</sequence>
<dbReference type="PANTHER" id="PTHR10742:SF313">
    <property type="entry name" value="AMINE OXIDASE"/>
    <property type="match status" value="1"/>
</dbReference>
<evidence type="ECO:0000313" key="2">
    <source>
        <dbReference type="EMBL" id="KAK7966390.1"/>
    </source>
</evidence>
<feature type="domain" description="Amine oxidase" evidence="1">
    <location>
        <begin position="108"/>
        <end position="543"/>
    </location>
</feature>
<dbReference type="Proteomes" id="UP001391051">
    <property type="component" value="Unassembled WGS sequence"/>
</dbReference>
<dbReference type="Gene3D" id="3.90.660.10">
    <property type="match status" value="1"/>
</dbReference>
<name>A0ABR1QWB9_9PEZI</name>
<keyword evidence="3" id="KW-1185">Reference proteome</keyword>
<dbReference type="SUPFAM" id="SSF54373">
    <property type="entry name" value="FAD-linked reductases, C-terminal domain"/>
    <property type="match status" value="1"/>
</dbReference>
<evidence type="ECO:0000259" key="1">
    <source>
        <dbReference type="Pfam" id="PF01593"/>
    </source>
</evidence>
<reference evidence="2 3" key="1">
    <citation type="submission" date="2023-01" db="EMBL/GenBank/DDBJ databases">
        <title>Analysis of 21 Apiospora genomes using comparative genomics revels a genus with tremendous synthesis potential of carbohydrate active enzymes and secondary metabolites.</title>
        <authorList>
            <person name="Sorensen T."/>
        </authorList>
    </citation>
    <scope>NUCLEOTIDE SEQUENCE [LARGE SCALE GENOMIC DNA]</scope>
    <source>
        <strain evidence="2 3">CBS 24483</strain>
    </source>
</reference>
<dbReference type="RefSeq" id="XP_066705782.1">
    <property type="nucleotide sequence ID" value="XM_066836889.1"/>
</dbReference>
<accession>A0ABR1QWB9</accession>
<dbReference type="EMBL" id="JAQQWE010000001">
    <property type="protein sequence ID" value="KAK7966390.1"/>
    <property type="molecule type" value="Genomic_DNA"/>
</dbReference>
<protein>
    <submittedName>
        <fullName evidence="2">Polyamine oxidase (Propane-1-3-diamine-forming)</fullName>
    </submittedName>
</protein>
<dbReference type="InterPro" id="IPR036188">
    <property type="entry name" value="FAD/NAD-bd_sf"/>
</dbReference>
<dbReference type="GeneID" id="92069951"/>
<dbReference type="InterPro" id="IPR050281">
    <property type="entry name" value="Flavin_monoamine_oxidase"/>
</dbReference>
<evidence type="ECO:0000313" key="3">
    <source>
        <dbReference type="Proteomes" id="UP001391051"/>
    </source>
</evidence>
<dbReference type="Pfam" id="PF01593">
    <property type="entry name" value="Amino_oxidase"/>
    <property type="match status" value="1"/>
</dbReference>
<comment type="caution">
    <text evidence="2">The sequence shown here is derived from an EMBL/GenBank/DDBJ whole genome shotgun (WGS) entry which is preliminary data.</text>
</comment>
<proteinExistence type="predicted"/>
<dbReference type="PANTHER" id="PTHR10742">
    <property type="entry name" value="FLAVIN MONOAMINE OXIDASE"/>
    <property type="match status" value="1"/>
</dbReference>
<dbReference type="InterPro" id="IPR002937">
    <property type="entry name" value="Amino_oxidase"/>
</dbReference>
<dbReference type="SUPFAM" id="SSF51905">
    <property type="entry name" value="FAD/NAD(P)-binding domain"/>
    <property type="match status" value="1"/>
</dbReference>